<organism evidence="1">
    <name type="scientific">Tanacetum cinerariifolium</name>
    <name type="common">Dalmatian daisy</name>
    <name type="synonym">Chrysanthemum cinerariifolium</name>
    <dbReference type="NCBI Taxonomy" id="118510"/>
    <lineage>
        <taxon>Eukaryota</taxon>
        <taxon>Viridiplantae</taxon>
        <taxon>Streptophyta</taxon>
        <taxon>Embryophyta</taxon>
        <taxon>Tracheophyta</taxon>
        <taxon>Spermatophyta</taxon>
        <taxon>Magnoliopsida</taxon>
        <taxon>eudicotyledons</taxon>
        <taxon>Gunneridae</taxon>
        <taxon>Pentapetalae</taxon>
        <taxon>asterids</taxon>
        <taxon>campanulids</taxon>
        <taxon>Asterales</taxon>
        <taxon>Asteraceae</taxon>
        <taxon>Asteroideae</taxon>
        <taxon>Anthemideae</taxon>
        <taxon>Anthemidinae</taxon>
        <taxon>Tanacetum</taxon>
    </lineage>
</organism>
<comment type="caution">
    <text evidence="1">The sequence shown here is derived from an EMBL/GenBank/DDBJ whole genome shotgun (WGS) entry which is preliminary data.</text>
</comment>
<gene>
    <name evidence="1" type="ORF">Tci_516964</name>
</gene>
<accession>A0A699IE03</accession>
<protein>
    <submittedName>
        <fullName evidence="1">Uncharacterized protein</fullName>
    </submittedName>
</protein>
<reference evidence="1" key="1">
    <citation type="journal article" date="2019" name="Sci. Rep.">
        <title>Draft genome of Tanacetum cinerariifolium, the natural source of mosquito coil.</title>
        <authorList>
            <person name="Yamashiro T."/>
            <person name="Shiraishi A."/>
            <person name="Satake H."/>
            <person name="Nakayama K."/>
        </authorList>
    </citation>
    <scope>NUCLEOTIDE SEQUENCE</scope>
</reference>
<evidence type="ECO:0000313" key="1">
    <source>
        <dbReference type="EMBL" id="GEZ44991.1"/>
    </source>
</evidence>
<dbReference type="EMBL" id="BKCJ010280342">
    <property type="protein sequence ID" value="GEZ44991.1"/>
    <property type="molecule type" value="Genomic_DNA"/>
</dbReference>
<proteinExistence type="predicted"/>
<dbReference type="AlphaFoldDB" id="A0A699IE03"/>
<name>A0A699IE03_TANCI</name>
<sequence length="127" mass="14477">MKLLNDFYVIDMKKDPKTPLLIGRGFLATTNAVINCRKAKIIVGKGITRSIFGVKGINLGARTPYYARKNFLDCHFPKEWEIGSDAEINPFKDALVFKRMVEFLGVIPINLKRKTYESEDLIQNPID</sequence>